<dbReference type="PANTHER" id="PTHR48079:SF6">
    <property type="entry name" value="NAD(P)-BINDING DOMAIN-CONTAINING PROTEIN-RELATED"/>
    <property type="match status" value="1"/>
</dbReference>
<keyword evidence="3" id="KW-1185">Reference proteome</keyword>
<gene>
    <name evidence="2" type="ORF">IMCC3088_124</name>
</gene>
<dbReference type="STRING" id="2518989.IMCC3088_124"/>
<dbReference type="Pfam" id="PF13460">
    <property type="entry name" value="NAD_binding_10"/>
    <property type="match status" value="1"/>
</dbReference>
<dbReference type="GO" id="GO:0004029">
    <property type="term" value="F:aldehyde dehydrogenase (NAD+) activity"/>
    <property type="evidence" value="ECO:0007669"/>
    <property type="project" value="TreeGrafter"/>
</dbReference>
<dbReference type="eggNOG" id="COG0451">
    <property type="taxonomic scope" value="Bacteria"/>
</dbReference>
<proteinExistence type="predicted"/>
<protein>
    <submittedName>
        <fullName evidence="2">Nucleoside diphosphate sugar epimerase</fullName>
    </submittedName>
</protein>
<dbReference type="AlphaFoldDB" id="F3L5G1"/>
<sequence length="282" mass="31384">MASMDNKLRVALIGCGDIGLRLTHELPGGRYSFLGLRRSLPQVDDAAIDWVQADYLKPETLGVLREYRPDYVVITLKPTAYTESGYQEGYEQGARNIAAALDGLSPQRIFYVSSTRVYAESGGEWVTEESPLAPQGYAALSLVAAEHTMMQAGFPLTIVRFAGIYDGRAQFYLNRMRQGLWSAPKPEVYTNRIHRDDCSGFLAHLISLSQAGEPLASMYNGSDGAPATRYEIERYLAARAGLYPPEKVSVDGEFQEHKRIDNSRLIASGYQLKFASYRDGYQ</sequence>
<dbReference type="InterPro" id="IPR051783">
    <property type="entry name" value="NAD(P)-dependent_oxidoreduct"/>
</dbReference>
<dbReference type="InterPro" id="IPR016040">
    <property type="entry name" value="NAD(P)-bd_dom"/>
</dbReference>
<organism evidence="2 3">
    <name type="scientific">Aequoribacter fuscus</name>
    <dbReference type="NCBI Taxonomy" id="2518989"/>
    <lineage>
        <taxon>Bacteria</taxon>
        <taxon>Pseudomonadati</taxon>
        <taxon>Pseudomonadota</taxon>
        <taxon>Gammaproteobacteria</taxon>
        <taxon>Cellvibrionales</taxon>
        <taxon>Halieaceae</taxon>
        <taxon>Aequoribacter</taxon>
    </lineage>
</organism>
<evidence type="ECO:0000313" key="2">
    <source>
        <dbReference type="EMBL" id="EGG28436.1"/>
    </source>
</evidence>
<feature type="domain" description="NAD(P)-binding" evidence="1">
    <location>
        <begin position="16"/>
        <end position="204"/>
    </location>
</feature>
<comment type="caution">
    <text evidence="2">The sequence shown here is derived from an EMBL/GenBank/DDBJ whole genome shotgun (WGS) entry which is preliminary data.</text>
</comment>
<dbReference type="Gene3D" id="3.40.50.720">
    <property type="entry name" value="NAD(P)-binding Rossmann-like Domain"/>
    <property type="match status" value="1"/>
</dbReference>
<dbReference type="Proteomes" id="UP000005615">
    <property type="component" value="Unassembled WGS sequence"/>
</dbReference>
<reference evidence="2 3" key="1">
    <citation type="journal article" date="2011" name="J. Bacteriol.">
        <title>Genome sequence of strain IMCC3088, a proteorhodopsin-containing marine bacterium belonging to the OM60/NOR5 clade.</title>
        <authorList>
            <person name="Jang Y."/>
            <person name="Oh H.M."/>
            <person name="Kang I."/>
            <person name="Lee K."/>
            <person name="Yang S.J."/>
            <person name="Cho J.C."/>
        </authorList>
    </citation>
    <scope>NUCLEOTIDE SEQUENCE [LARGE SCALE GENOMIC DNA]</scope>
    <source>
        <strain evidence="2 3">IMCC3088</strain>
    </source>
</reference>
<name>F3L5G1_9GAMM</name>
<dbReference type="EMBL" id="AEIG01000110">
    <property type="protein sequence ID" value="EGG28436.1"/>
    <property type="molecule type" value="Genomic_DNA"/>
</dbReference>
<dbReference type="InterPro" id="IPR036291">
    <property type="entry name" value="NAD(P)-bd_dom_sf"/>
</dbReference>
<dbReference type="PANTHER" id="PTHR48079">
    <property type="entry name" value="PROTEIN YEEZ"/>
    <property type="match status" value="1"/>
</dbReference>
<dbReference type="GO" id="GO:0005737">
    <property type="term" value="C:cytoplasm"/>
    <property type="evidence" value="ECO:0007669"/>
    <property type="project" value="TreeGrafter"/>
</dbReference>
<evidence type="ECO:0000313" key="3">
    <source>
        <dbReference type="Proteomes" id="UP000005615"/>
    </source>
</evidence>
<dbReference type="SUPFAM" id="SSF51735">
    <property type="entry name" value="NAD(P)-binding Rossmann-fold domains"/>
    <property type="match status" value="1"/>
</dbReference>
<evidence type="ECO:0000259" key="1">
    <source>
        <dbReference type="Pfam" id="PF13460"/>
    </source>
</evidence>
<accession>F3L5G1</accession>